<gene>
    <name evidence="1" type="ORF">CKAH01_13310</name>
</gene>
<protein>
    <submittedName>
        <fullName evidence="1">Uncharacterized protein</fullName>
    </submittedName>
</protein>
<evidence type="ECO:0000313" key="2">
    <source>
        <dbReference type="Proteomes" id="UP001281614"/>
    </source>
</evidence>
<dbReference type="Proteomes" id="UP001281614">
    <property type="component" value="Unassembled WGS sequence"/>
</dbReference>
<accession>A0AAD9YND4</accession>
<sequence length="92" mass="10313">MLETVLSTLHLGARKQIKEPVAQARSHSLVRTGNVVFPSLHTQVTATAVSAVVRWRPWVALNALECRHMHRVLIDTSMTAIPRSVFEMTHSM</sequence>
<dbReference type="EMBL" id="VYYT01000050">
    <property type="protein sequence ID" value="KAK2773965.1"/>
    <property type="molecule type" value="Genomic_DNA"/>
</dbReference>
<name>A0AAD9YND4_COLKA</name>
<dbReference type="AlphaFoldDB" id="A0AAD9YND4"/>
<organism evidence="1 2">
    <name type="scientific">Colletotrichum kahawae</name>
    <name type="common">Coffee berry disease fungus</name>
    <dbReference type="NCBI Taxonomy" id="34407"/>
    <lineage>
        <taxon>Eukaryota</taxon>
        <taxon>Fungi</taxon>
        <taxon>Dikarya</taxon>
        <taxon>Ascomycota</taxon>
        <taxon>Pezizomycotina</taxon>
        <taxon>Sordariomycetes</taxon>
        <taxon>Hypocreomycetidae</taxon>
        <taxon>Glomerellales</taxon>
        <taxon>Glomerellaceae</taxon>
        <taxon>Colletotrichum</taxon>
        <taxon>Colletotrichum gloeosporioides species complex</taxon>
    </lineage>
</organism>
<evidence type="ECO:0000313" key="1">
    <source>
        <dbReference type="EMBL" id="KAK2773965.1"/>
    </source>
</evidence>
<proteinExistence type="predicted"/>
<keyword evidence="2" id="KW-1185">Reference proteome</keyword>
<comment type="caution">
    <text evidence="1">The sequence shown here is derived from an EMBL/GenBank/DDBJ whole genome shotgun (WGS) entry which is preliminary data.</text>
</comment>
<reference evidence="1" key="1">
    <citation type="submission" date="2023-02" db="EMBL/GenBank/DDBJ databases">
        <title>Colletotrichum kahawae CIFC_Que2 genome sequencing and assembly.</title>
        <authorList>
            <person name="Baroncelli R."/>
        </authorList>
    </citation>
    <scope>NUCLEOTIDE SEQUENCE</scope>
    <source>
        <strain evidence="1">CIFC_Que2</strain>
    </source>
</reference>